<dbReference type="eggNOG" id="COG2207">
    <property type="taxonomic scope" value="Bacteria"/>
</dbReference>
<name>B2SZ92_PARPJ</name>
<dbReference type="HOGENOM" id="CLU_000445_81_1_4"/>
<reference evidence="5 6" key="1">
    <citation type="journal article" date="2011" name="J. Bacteriol.">
        <title>Complete genome sequence of the plant growth-promoting endophyte Burkholderia phytofirmans strain PsJN.</title>
        <authorList>
            <person name="Weilharter A."/>
            <person name="Mitter B."/>
            <person name="Shin M.V."/>
            <person name="Chain P.S."/>
            <person name="Nowak J."/>
            <person name="Sessitsch A."/>
        </authorList>
    </citation>
    <scope>NUCLEOTIDE SEQUENCE [LARGE SCALE GENOMIC DNA]</scope>
    <source>
        <strain evidence="6">DSM 17436 / LMG 22146 / PsJN</strain>
    </source>
</reference>
<dbReference type="InterPro" id="IPR029442">
    <property type="entry name" value="GyrI-like"/>
</dbReference>
<dbReference type="PROSITE" id="PS01124">
    <property type="entry name" value="HTH_ARAC_FAMILY_2"/>
    <property type="match status" value="1"/>
</dbReference>
<dbReference type="PANTHER" id="PTHR40055:SF1">
    <property type="entry name" value="TRANSCRIPTIONAL REGULATOR YGIV-RELATED"/>
    <property type="match status" value="1"/>
</dbReference>
<dbReference type="InterPro" id="IPR018060">
    <property type="entry name" value="HTH_AraC"/>
</dbReference>
<evidence type="ECO:0000256" key="1">
    <source>
        <dbReference type="ARBA" id="ARBA00023015"/>
    </source>
</evidence>
<evidence type="ECO:0000256" key="3">
    <source>
        <dbReference type="ARBA" id="ARBA00023163"/>
    </source>
</evidence>
<proteinExistence type="predicted"/>
<keyword evidence="1" id="KW-0805">Transcription regulation</keyword>
<dbReference type="Proteomes" id="UP000001739">
    <property type="component" value="Chromosome 1"/>
</dbReference>
<dbReference type="SUPFAM" id="SSF46689">
    <property type="entry name" value="Homeodomain-like"/>
    <property type="match status" value="2"/>
</dbReference>
<feature type="domain" description="HTH araC/xylS-type" evidence="4">
    <location>
        <begin position="41"/>
        <end position="139"/>
    </location>
</feature>
<keyword evidence="3" id="KW-0804">Transcription</keyword>
<evidence type="ECO:0000259" key="4">
    <source>
        <dbReference type="PROSITE" id="PS01124"/>
    </source>
</evidence>
<evidence type="ECO:0000313" key="5">
    <source>
        <dbReference type="EMBL" id="ACD14471.1"/>
    </source>
</evidence>
<dbReference type="SMART" id="SM00342">
    <property type="entry name" value="HTH_ARAC"/>
    <property type="match status" value="1"/>
</dbReference>
<dbReference type="InterPro" id="IPR018062">
    <property type="entry name" value="HTH_AraC-typ_CS"/>
</dbReference>
<dbReference type="InterPro" id="IPR020449">
    <property type="entry name" value="Tscrpt_reg_AraC-type_HTH"/>
</dbReference>
<organism evidence="5 6">
    <name type="scientific">Paraburkholderia phytofirmans (strain DSM 17436 / LMG 22146 / PsJN)</name>
    <name type="common">Burkholderia phytofirmans</name>
    <dbReference type="NCBI Taxonomy" id="398527"/>
    <lineage>
        <taxon>Bacteria</taxon>
        <taxon>Pseudomonadati</taxon>
        <taxon>Pseudomonadota</taxon>
        <taxon>Betaproteobacteria</taxon>
        <taxon>Burkholderiales</taxon>
        <taxon>Burkholderiaceae</taxon>
        <taxon>Paraburkholderia</taxon>
    </lineage>
</organism>
<sequence precursor="true">MGTWYFRRIRLTIFVLILYSFFIHPAMNESGNRARYETRLGRVLDHIYDHLDEPLDIDRLAEIACLSPYHWHRIYQAMYGETVATTVRRLRLHRAAGYLANGSMPIVEIAERSGYSSLQSFSRTFRAVFGVPPAQYRKQGTHSRFRPALSGDDQMTMREVVIRHVEPIEVLSVDHVGPYMQIGKAFDALFGWLAKHNLLAGQMRMVGVYYDDPGVVAESELRSKAGVLLPHPVQASVTVSPPVSVAHVKGGEYAVLRHRGPYSDMRAAYEWLYGTWLVQSGREAADAPVFEEYLNSPKDTAPADLVTEICLPLA</sequence>
<dbReference type="KEGG" id="bpy:Bphyt_0019"/>
<dbReference type="STRING" id="398527.Bphyt_0019"/>
<dbReference type="Pfam" id="PF12833">
    <property type="entry name" value="HTH_18"/>
    <property type="match status" value="1"/>
</dbReference>
<evidence type="ECO:0000256" key="2">
    <source>
        <dbReference type="ARBA" id="ARBA00023125"/>
    </source>
</evidence>
<dbReference type="eggNOG" id="COG3449">
    <property type="taxonomic scope" value="Bacteria"/>
</dbReference>
<dbReference type="Gene3D" id="3.20.80.10">
    <property type="entry name" value="Regulatory factor, effector binding domain"/>
    <property type="match status" value="1"/>
</dbReference>
<dbReference type="PROSITE" id="PS00041">
    <property type="entry name" value="HTH_ARAC_FAMILY_1"/>
    <property type="match status" value="1"/>
</dbReference>
<dbReference type="InterPro" id="IPR050908">
    <property type="entry name" value="SmbC-like"/>
</dbReference>
<dbReference type="SMART" id="SM00871">
    <property type="entry name" value="AraC_E_bind"/>
    <property type="match status" value="1"/>
</dbReference>
<dbReference type="GO" id="GO:0043565">
    <property type="term" value="F:sequence-specific DNA binding"/>
    <property type="evidence" value="ECO:0007669"/>
    <property type="project" value="InterPro"/>
</dbReference>
<dbReference type="SUPFAM" id="SSF55136">
    <property type="entry name" value="Probable bacterial effector-binding domain"/>
    <property type="match status" value="1"/>
</dbReference>
<dbReference type="PRINTS" id="PR00032">
    <property type="entry name" value="HTHARAC"/>
</dbReference>
<gene>
    <name evidence="5" type="ordered locus">Bphyt_0019</name>
</gene>
<evidence type="ECO:0000313" key="6">
    <source>
        <dbReference type="Proteomes" id="UP000001739"/>
    </source>
</evidence>
<dbReference type="PANTHER" id="PTHR40055">
    <property type="entry name" value="TRANSCRIPTIONAL REGULATOR YGIV-RELATED"/>
    <property type="match status" value="1"/>
</dbReference>
<dbReference type="EMBL" id="CP001052">
    <property type="protein sequence ID" value="ACD14471.1"/>
    <property type="molecule type" value="Genomic_DNA"/>
</dbReference>
<keyword evidence="2" id="KW-0238">DNA-binding</keyword>
<dbReference type="InterPro" id="IPR010499">
    <property type="entry name" value="AraC_E-bd"/>
</dbReference>
<protein>
    <submittedName>
        <fullName evidence="5">Transcriptional regulator, AraC family</fullName>
    </submittedName>
</protein>
<accession>B2SZ92</accession>
<dbReference type="Gene3D" id="1.10.10.60">
    <property type="entry name" value="Homeodomain-like"/>
    <property type="match status" value="2"/>
</dbReference>
<dbReference type="InterPro" id="IPR011256">
    <property type="entry name" value="Reg_factor_effector_dom_sf"/>
</dbReference>
<dbReference type="GO" id="GO:0003700">
    <property type="term" value="F:DNA-binding transcription factor activity"/>
    <property type="evidence" value="ECO:0007669"/>
    <property type="project" value="InterPro"/>
</dbReference>
<dbReference type="InterPro" id="IPR009057">
    <property type="entry name" value="Homeodomain-like_sf"/>
</dbReference>
<dbReference type="Pfam" id="PF06445">
    <property type="entry name" value="GyrI-like"/>
    <property type="match status" value="1"/>
</dbReference>
<dbReference type="AlphaFoldDB" id="B2SZ92"/>